<evidence type="ECO:0000256" key="1">
    <source>
        <dbReference type="SAM" id="MobiDB-lite"/>
    </source>
</evidence>
<dbReference type="EMBL" id="JADCNL010000002">
    <property type="protein sequence ID" value="KAG0492818.1"/>
    <property type="molecule type" value="Genomic_DNA"/>
</dbReference>
<evidence type="ECO:0000313" key="2">
    <source>
        <dbReference type="EMBL" id="KAG0492818.1"/>
    </source>
</evidence>
<dbReference type="OrthoDB" id="1580043at2759"/>
<proteinExistence type="predicted"/>
<evidence type="ECO:0000313" key="3">
    <source>
        <dbReference type="Proteomes" id="UP000636800"/>
    </source>
</evidence>
<protein>
    <submittedName>
        <fullName evidence="2">Uncharacterized protein</fullName>
    </submittedName>
</protein>
<dbReference type="AlphaFoldDB" id="A0A835VD02"/>
<feature type="compositionally biased region" description="Polar residues" evidence="1">
    <location>
        <begin position="46"/>
        <end position="55"/>
    </location>
</feature>
<accession>A0A835VD02</accession>
<organism evidence="2 3">
    <name type="scientific">Vanilla planifolia</name>
    <name type="common">Vanilla</name>
    <dbReference type="NCBI Taxonomy" id="51239"/>
    <lineage>
        <taxon>Eukaryota</taxon>
        <taxon>Viridiplantae</taxon>
        <taxon>Streptophyta</taxon>
        <taxon>Embryophyta</taxon>
        <taxon>Tracheophyta</taxon>
        <taxon>Spermatophyta</taxon>
        <taxon>Magnoliopsida</taxon>
        <taxon>Liliopsida</taxon>
        <taxon>Asparagales</taxon>
        <taxon>Orchidaceae</taxon>
        <taxon>Vanilloideae</taxon>
        <taxon>Vanilleae</taxon>
        <taxon>Vanilla</taxon>
    </lineage>
</organism>
<comment type="caution">
    <text evidence="2">The sequence shown here is derived from an EMBL/GenBank/DDBJ whole genome shotgun (WGS) entry which is preliminary data.</text>
</comment>
<feature type="region of interest" description="Disordered" evidence="1">
    <location>
        <begin position="46"/>
        <end position="71"/>
    </location>
</feature>
<feature type="compositionally biased region" description="Basic and acidic residues" evidence="1">
    <location>
        <begin position="56"/>
        <end position="71"/>
    </location>
</feature>
<gene>
    <name evidence="2" type="ORF">HPP92_006216</name>
</gene>
<dbReference type="Proteomes" id="UP000636800">
    <property type="component" value="Chromosome 2"/>
</dbReference>
<sequence>MWSSWSVEKFKGNLGITEGDEGRIGNIVGGENNAKNTSPLLFQLQPHSKSLGSWKSEQKAQQRRREREREVVKVTGGFNTAGEARPRANLAGKFVVVLTRWRASLSGLSSWVFMELGFGFGMISGCGFGVGDVGLWRWSFGELERVVKVAN</sequence>
<name>A0A835VD02_VANPL</name>
<reference evidence="2 3" key="1">
    <citation type="journal article" date="2020" name="Nat. Food">
        <title>A phased Vanilla planifolia genome enables genetic improvement of flavour and production.</title>
        <authorList>
            <person name="Hasing T."/>
            <person name="Tang H."/>
            <person name="Brym M."/>
            <person name="Khazi F."/>
            <person name="Huang T."/>
            <person name="Chambers A.H."/>
        </authorList>
    </citation>
    <scope>NUCLEOTIDE SEQUENCE [LARGE SCALE GENOMIC DNA]</scope>
    <source>
        <tissue evidence="2">Leaf</tissue>
    </source>
</reference>
<keyword evidence="3" id="KW-1185">Reference proteome</keyword>